<dbReference type="EMBL" id="JAWJWE010000039">
    <property type="protein sequence ID" value="KAK6621024.1"/>
    <property type="molecule type" value="Genomic_DNA"/>
</dbReference>
<evidence type="ECO:0000313" key="2">
    <source>
        <dbReference type="EMBL" id="KAK6621024.1"/>
    </source>
</evidence>
<organism evidence="2 3">
    <name type="scientific">Polyplax serrata</name>
    <name type="common">Common mouse louse</name>
    <dbReference type="NCBI Taxonomy" id="468196"/>
    <lineage>
        <taxon>Eukaryota</taxon>
        <taxon>Metazoa</taxon>
        <taxon>Ecdysozoa</taxon>
        <taxon>Arthropoda</taxon>
        <taxon>Hexapoda</taxon>
        <taxon>Insecta</taxon>
        <taxon>Pterygota</taxon>
        <taxon>Neoptera</taxon>
        <taxon>Paraneoptera</taxon>
        <taxon>Psocodea</taxon>
        <taxon>Troctomorpha</taxon>
        <taxon>Phthiraptera</taxon>
        <taxon>Anoplura</taxon>
        <taxon>Polyplacidae</taxon>
        <taxon>Polyplax</taxon>
    </lineage>
</organism>
<comment type="caution">
    <text evidence="2">The sequence shown here is derived from an EMBL/GenBank/DDBJ whole genome shotgun (WGS) entry which is preliminary data.</text>
</comment>
<name>A0AAN8NLV7_POLSC</name>
<dbReference type="Proteomes" id="UP001372834">
    <property type="component" value="Unassembled WGS sequence"/>
</dbReference>
<evidence type="ECO:0000313" key="3">
    <source>
        <dbReference type="Proteomes" id="UP001372834"/>
    </source>
</evidence>
<proteinExistence type="predicted"/>
<dbReference type="AlphaFoldDB" id="A0AAN8NLV7"/>
<accession>A0AAN8NLV7</accession>
<protein>
    <submittedName>
        <fullName evidence="2">Uncharacterized protein</fullName>
    </submittedName>
</protein>
<sequence length="101" mass="11770">MLKKTAAEDEHLTDERKKMTKRKEAIRSLFTPCILSPPEKEENHFFNQDVLPTSLCGVEIFQEPRRLSPNRANKSMNKSSPTVQRIYVVDEMVQRQLVLLI</sequence>
<reference evidence="2 3" key="1">
    <citation type="submission" date="2023-10" db="EMBL/GenBank/DDBJ databases">
        <title>Genomes of two closely related lineages of the louse Polyplax serrata with different host specificities.</title>
        <authorList>
            <person name="Martinu J."/>
            <person name="Tarabai H."/>
            <person name="Stefka J."/>
            <person name="Hypsa V."/>
        </authorList>
    </citation>
    <scope>NUCLEOTIDE SEQUENCE [LARGE SCALE GENOMIC DNA]</scope>
    <source>
        <strain evidence="2">HR10_N</strain>
    </source>
</reference>
<gene>
    <name evidence="2" type="ORF">RUM43_011327</name>
</gene>
<evidence type="ECO:0000256" key="1">
    <source>
        <dbReference type="SAM" id="MobiDB-lite"/>
    </source>
</evidence>
<feature type="region of interest" description="Disordered" evidence="1">
    <location>
        <begin position="1"/>
        <end position="21"/>
    </location>
</feature>